<dbReference type="PANTHER" id="PTHR11601:SF34">
    <property type="entry name" value="CYSTEINE DESULFURASE"/>
    <property type="match status" value="1"/>
</dbReference>
<dbReference type="GO" id="GO:0031071">
    <property type="term" value="F:cysteine desulfurase activity"/>
    <property type="evidence" value="ECO:0007669"/>
    <property type="project" value="UniProtKB-EC"/>
</dbReference>
<dbReference type="GO" id="GO:0046872">
    <property type="term" value="F:metal ion binding"/>
    <property type="evidence" value="ECO:0007669"/>
    <property type="project" value="UniProtKB-KW"/>
</dbReference>
<dbReference type="RefSeq" id="WP_268186647.1">
    <property type="nucleotide sequence ID" value="NZ_CP113361.1"/>
</dbReference>
<dbReference type="InterPro" id="IPR016454">
    <property type="entry name" value="Cysteine_dSase"/>
</dbReference>
<evidence type="ECO:0000259" key="10">
    <source>
        <dbReference type="Pfam" id="PF00266"/>
    </source>
</evidence>
<dbReference type="InterPro" id="IPR020578">
    <property type="entry name" value="Aminotrans_V_PyrdxlP_BS"/>
</dbReference>
<sequence length="409" mass="45136">MSPSDVNRDVEDLLKFHGVPKREVYLDAENSGPVFPEALEVMRMAYLGGGRGHPSITHRIGWETYETLFTSSQTVADAMHCVPEELVYTHSGTEANNLAITGLAQASKERKKIIVSAIEHLSVMFPAERLEEQGYRVVKIPVDDEGFVDTDTLSRETDEDTLLVSIAPLNHEIGVMQDIHAIVDTVKDKDEGVMVHFDACDAFCRTRLELENSGIDMASFSSHKIFGPKGVGVLYVRDGTELEPIIRGQLSTQKLWAGVENIPGIVGFAKAVEMMQKNGDEYLSHMTALRDRLTDGILGEIEGTLLNGPMGERRAPDNVNISFLNCEGEAMTVEMSLKGVYVSSGSACTSRVLEPSHVLLAIRRKYEEAHGSILMKTTPFLTDDDIEYVLTCFPEAARRIRSLSPFTGV</sequence>
<dbReference type="SUPFAM" id="SSF53383">
    <property type="entry name" value="PLP-dependent transferases"/>
    <property type="match status" value="1"/>
</dbReference>
<dbReference type="InterPro" id="IPR015422">
    <property type="entry name" value="PyrdxlP-dep_Trfase_small"/>
</dbReference>
<evidence type="ECO:0000256" key="1">
    <source>
        <dbReference type="ARBA" id="ARBA00001933"/>
    </source>
</evidence>
<gene>
    <name evidence="11" type="ORF">OU421_00655</name>
</gene>
<keyword evidence="7" id="KW-0408">Iron</keyword>
<dbReference type="Pfam" id="PF00266">
    <property type="entry name" value="Aminotran_5"/>
    <property type="match status" value="1"/>
</dbReference>
<evidence type="ECO:0000256" key="3">
    <source>
        <dbReference type="ARBA" id="ARBA00012239"/>
    </source>
</evidence>
<keyword evidence="6" id="KW-0663">Pyridoxal phosphate</keyword>
<evidence type="ECO:0000256" key="9">
    <source>
        <dbReference type="RuleBase" id="RU004504"/>
    </source>
</evidence>
<dbReference type="EC" id="2.8.1.7" evidence="3"/>
<evidence type="ECO:0000313" key="12">
    <source>
        <dbReference type="Proteomes" id="UP001163096"/>
    </source>
</evidence>
<evidence type="ECO:0000256" key="4">
    <source>
        <dbReference type="ARBA" id="ARBA00022679"/>
    </source>
</evidence>
<evidence type="ECO:0000256" key="2">
    <source>
        <dbReference type="ARBA" id="ARBA00006490"/>
    </source>
</evidence>
<proteinExistence type="inferred from homology"/>
<dbReference type="PROSITE" id="PS00595">
    <property type="entry name" value="AA_TRANSFER_CLASS_5"/>
    <property type="match status" value="1"/>
</dbReference>
<evidence type="ECO:0000256" key="5">
    <source>
        <dbReference type="ARBA" id="ARBA00022723"/>
    </source>
</evidence>
<dbReference type="InterPro" id="IPR015421">
    <property type="entry name" value="PyrdxlP-dep_Trfase_major"/>
</dbReference>
<feature type="domain" description="Aminotransferase class V" evidence="10">
    <location>
        <begin position="24"/>
        <end position="363"/>
    </location>
</feature>
<keyword evidence="5" id="KW-0479">Metal-binding</keyword>
<dbReference type="GO" id="GO:0051536">
    <property type="term" value="F:iron-sulfur cluster binding"/>
    <property type="evidence" value="ECO:0007669"/>
    <property type="project" value="UniProtKB-KW"/>
</dbReference>
<reference evidence="11" key="1">
    <citation type="submission" date="2022-11" db="EMBL/GenBank/DDBJ databases">
        <title>Complete genome sequence of Methanogenium organophilum DSM 3596.</title>
        <authorList>
            <person name="Chen S.-C."/>
            <person name="Lai S.-J."/>
            <person name="You Y.-T."/>
        </authorList>
    </citation>
    <scope>NUCLEOTIDE SEQUENCE</scope>
    <source>
        <strain evidence="11">DSM 3596</strain>
    </source>
</reference>
<keyword evidence="4" id="KW-0808">Transferase</keyword>
<dbReference type="Gene3D" id="3.90.1150.10">
    <property type="entry name" value="Aspartate Aminotransferase, domain 1"/>
    <property type="match status" value="1"/>
</dbReference>
<dbReference type="EMBL" id="CP113361">
    <property type="protein sequence ID" value="WAI01417.1"/>
    <property type="molecule type" value="Genomic_DNA"/>
</dbReference>
<protein>
    <recommendedName>
        <fullName evidence="3">cysteine desulfurase</fullName>
        <ecNumber evidence="3">2.8.1.7</ecNumber>
    </recommendedName>
</protein>
<evidence type="ECO:0000256" key="6">
    <source>
        <dbReference type="ARBA" id="ARBA00022898"/>
    </source>
</evidence>
<dbReference type="Gene3D" id="1.10.260.50">
    <property type="match status" value="1"/>
</dbReference>
<dbReference type="KEGG" id="mou:OU421_00655"/>
<comment type="similarity">
    <text evidence="2">Belongs to the class-V pyridoxal-phosphate-dependent aminotransferase family. NifS/IscS subfamily.</text>
</comment>
<name>A0A9X9S4N1_METOG</name>
<comment type="cofactor">
    <cofactor evidence="1 9">
        <name>pyridoxal 5'-phosphate</name>
        <dbReference type="ChEBI" id="CHEBI:597326"/>
    </cofactor>
</comment>
<evidence type="ECO:0000256" key="7">
    <source>
        <dbReference type="ARBA" id="ARBA00023004"/>
    </source>
</evidence>
<evidence type="ECO:0000256" key="8">
    <source>
        <dbReference type="ARBA" id="ARBA00023014"/>
    </source>
</evidence>
<dbReference type="InterPro" id="IPR015424">
    <property type="entry name" value="PyrdxlP-dep_Trfase"/>
</dbReference>
<organism evidence="11 12">
    <name type="scientific">Methanogenium organophilum</name>
    <dbReference type="NCBI Taxonomy" id="2199"/>
    <lineage>
        <taxon>Archaea</taxon>
        <taxon>Methanobacteriati</taxon>
        <taxon>Methanobacteriota</taxon>
        <taxon>Stenosarchaea group</taxon>
        <taxon>Methanomicrobia</taxon>
        <taxon>Methanomicrobiales</taxon>
        <taxon>Methanomicrobiaceae</taxon>
        <taxon>Methanogenium</taxon>
    </lineage>
</organism>
<dbReference type="PIRSF" id="PIRSF005572">
    <property type="entry name" value="NifS"/>
    <property type="match status" value="1"/>
</dbReference>
<dbReference type="Gene3D" id="3.40.640.10">
    <property type="entry name" value="Type I PLP-dependent aspartate aminotransferase-like (Major domain)"/>
    <property type="match status" value="1"/>
</dbReference>
<dbReference type="InterPro" id="IPR000192">
    <property type="entry name" value="Aminotrans_V_dom"/>
</dbReference>
<dbReference type="AlphaFoldDB" id="A0A9X9S4N1"/>
<dbReference type="Proteomes" id="UP001163096">
    <property type="component" value="Chromosome"/>
</dbReference>
<evidence type="ECO:0000313" key="11">
    <source>
        <dbReference type="EMBL" id="WAI01417.1"/>
    </source>
</evidence>
<keyword evidence="8" id="KW-0411">Iron-sulfur</keyword>
<dbReference type="PANTHER" id="PTHR11601">
    <property type="entry name" value="CYSTEINE DESULFURYLASE FAMILY MEMBER"/>
    <property type="match status" value="1"/>
</dbReference>
<dbReference type="GeneID" id="76833567"/>
<keyword evidence="12" id="KW-1185">Reference proteome</keyword>
<accession>A0A9X9S4N1</accession>